<dbReference type="VEuPathDB" id="CryptoDB:Vbra_19975"/>
<accession>A0A0G4E967</accession>
<keyword evidence="8" id="KW-0472">Membrane</keyword>
<evidence type="ECO:0000313" key="10">
    <source>
        <dbReference type="Proteomes" id="UP000041254"/>
    </source>
</evidence>
<dbReference type="InterPro" id="IPR000560">
    <property type="entry name" value="His_Pase_clade-2"/>
</dbReference>
<dbReference type="OrthoDB" id="443919at2759"/>
<dbReference type="SUPFAM" id="SSF53254">
    <property type="entry name" value="Phosphoglycerate mutase-like"/>
    <property type="match status" value="1"/>
</dbReference>
<keyword evidence="8" id="KW-1133">Transmembrane helix</keyword>
<dbReference type="PANTHER" id="PTHR11567:SF211">
    <property type="entry name" value="PROSTATIC ACID PHOSPHATASE"/>
    <property type="match status" value="1"/>
</dbReference>
<dbReference type="InterPro" id="IPR029033">
    <property type="entry name" value="His_PPase_superfam"/>
</dbReference>
<dbReference type="InterPro" id="IPR050645">
    <property type="entry name" value="Histidine_acid_phosphatase"/>
</dbReference>
<evidence type="ECO:0000313" key="9">
    <source>
        <dbReference type="EMBL" id="CEL91772.1"/>
    </source>
</evidence>
<keyword evidence="3" id="KW-0732">Signal</keyword>
<evidence type="ECO:0000256" key="1">
    <source>
        <dbReference type="ARBA" id="ARBA00000032"/>
    </source>
</evidence>
<evidence type="ECO:0000256" key="2">
    <source>
        <dbReference type="ARBA" id="ARBA00005375"/>
    </source>
</evidence>
<keyword evidence="6" id="KW-0325">Glycoprotein</keyword>
<keyword evidence="5" id="KW-1015">Disulfide bond</keyword>
<dbReference type="EMBL" id="CDMY01000022">
    <property type="protein sequence ID" value="CEL91772.1"/>
    <property type="molecule type" value="Genomic_DNA"/>
</dbReference>
<evidence type="ECO:0000256" key="7">
    <source>
        <dbReference type="SAM" id="MobiDB-lite"/>
    </source>
</evidence>
<keyword evidence="10" id="KW-1185">Reference proteome</keyword>
<feature type="compositionally biased region" description="Polar residues" evidence="7">
    <location>
        <begin position="338"/>
        <end position="352"/>
    </location>
</feature>
<feature type="transmembrane region" description="Helical" evidence="8">
    <location>
        <begin position="435"/>
        <end position="458"/>
    </location>
</feature>
<dbReference type="Gene3D" id="3.40.50.1240">
    <property type="entry name" value="Phosphoglycerate mutase-like"/>
    <property type="match status" value="1"/>
</dbReference>
<evidence type="ECO:0000256" key="6">
    <source>
        <dbReference type="ARBA" id="ARBA00023180"/>
    </source>
</evidence>
<organism evidence="9 10">
    <name type="scientific">Vitrella brassicaformis (strain CCMP3155)</name>
    <dbReference type="NCBI Taxonomy" id="1169540"/>
    <lineage>
        <taxon>Eukaryota</taxon>
        <taxon>Sar</taxon>
        <taxon>Alveolata</taxon>
        <taxon>Colpodellida</taxon>
        <taxon>Vitrellaceae</taxon>
        <taxon>Vitrella</taxon>
    </lineage>
</organism>
<dbReference type="GO" id="GO:0003993">
    <property type="term" value="F:acid phosphatase activity"/>
    <property type="evidence" value="ECO:0007669"/>
    <property type="project" value="UniProtKB-EC"/>
</dbReference>
<dbReference type="CDD" id="cd07061">
    <property type="entry name" value="HP_HAP_like"/>
    <property type="match status" value="1"/>
</dbReference>
<dbReference type="Proteomes" id="UP000041254">
    <property type="component" value="Unassembled WGS sequence"/>
</dbReference>
<dbReference type="Pfam" id="PF00328">
    <property type="entry name" value="His_Phos_2"/>
    <property type="match status" value="1"/>
</dbReference>
<sequence>MRCSCVRLKADPALLVSKRLPNSAKRSKLLPTLIPQKEYKHPEIVKRIIRMSLRKERDAVIWYNLCGQAIENRSVLLPIHMAEILRACARVGYRHGEMMALFAESLKQRADVRSVVLALTALQKLQMPCEALKSSFLRQLGGNCASLSFIDLRHVLSAFASLQIGVSHTELLHEVCDGLLAAAYASEQPDMTGIDGREFLQIPYHLGRLGFPHPTLLRLTCMRLKSLMVSRIRCAPLDALCAYDGFLRLGEEYEGIAEKLEMYGRFLLAEVSTKDLLNIAASFTALDISTNPVWSIWADEVADRLESLDARQLDSVHQVYKLLGRPTNRLLWVKTQPRHTQQQQIPATSSPDDGSALSRRNGIRSAVGGDRGHESDEDDTLVVIDDDRPSGAIGGGEGGREGMTQAAVTERSGCVVVVAKIKQIYRRTQKSAAGLMAWSVLSAALLLGVAAGVVVGTFEPYDTYQSTLEKAGGRFLNFIHDPQPSAAATEGEEGVPSFAQEQETAEANITGWRDDELVFAVEICRHGARAPMEEFTGDKENKLNNWLGGRSYLTQVGEVQHWLLGPILRDRYVKQYNLLSPTYAPGEIYIRSSAIWRTVMSAQAQMAGLYPPGTAPSYTSQQTEKLRATYAQAIVGLPPDMDWECDVDVSS</sequence>
<dbReference type="STRING" id="1169540.A0A0G4E967"/>
<reference evidence="9 10" key="1">
    <citation type="submission" date="2014-11" db="EMBL/GenBank/DDBJ databases">
        <authorList>
            <person name="Zhu J."/>
            <person name="Qi W."/>
            <person name="Song R."/>
        </authorList>
    </citation>
    <scope>NUCLEOTIDE SEQUENCE [LARGE SCALE GENOMIC DNA]</scope>
</reference>
<dbReference type="PANTHER" id="PTHR11567">
    <property type="entry name" value="ACID PHOSPHATASE-RELATED"/>
    <property type="match status" value="1"/>
</dbReference>
<name>A0A0G4E967_VITBC</name>
<evidence type="ECO:0000256" key="5">
    <source>
        <dbReference type="ARBA" id="ARBA00023157"/>
    </source>
</evidence>
<dbReference type="InParanoid" id="A0A0G4E967"/>
<protein>
    <submittedName>
        <fullName evidence="9">Uncharacterized protein</fullName>
    </submittedName>
</protein>
<keyword evidence="8" id="KW-0812">Transmembrane</keyword>
<feature type="region of interest" description="Disordered" evidence="7">
    <location>
        <begin position="336"/>
        <end position="379"/>
    </location>
</feature>
<gene>
    <name evidence="9" type="ORF">Vbra_19975</name>
</gene>
<keyword evidence="4" id="KW-0378">Hydrolase</keyword>
<proteinExistence type="inferred from homology"/>
<evidence type="ECO:0000256" key="3">
    <source>
        <dbReference type="ARBA" id="ARBA00022729"/>
    </source>
</evidence>
<evidence type="ECO:0000256" key="8">
    <source>
        <dbReference type="SAM" id="Phobius"/>
    </source>
</evidence>
<evidence type="ECO:0000256" key="4">
    <source>
        <dbReference type="ARBA" id="ARBA00022801"/>
    </source>
</evidence>
<comment type="similarity">
    <text evidence="2">Belongs to the histidine acid phosphatase family.</text>
</comment>
<dbReference type="AlphaFoldDB" id="A0A0G4E967"/>
<comment type="catalytic activity">
    <reaction evidence="1">
        <text>a phosphate monoester + H2O = an alcohol + phosphate</text>
        <dbReference type="Rhea" id="RHEA:15017"/>
        <dbReference type="ChEBI" id="CHEBI:15377"/>
        <dbReference type="ChEBI" id="CHEBI:30879"/>
        <dbReference type="ChEBI" id="CHEBI:43474"/>
        <dbReference type="ChEBI" id="CHEBI:67140"/>
        <dbReference type="EC" id="3.1.3.2"/>
    </reaction>
</comment>